<dbReference type="GO" id="GO:0032273">
    <property type="term" value="P:positive regulation of protein polymerization"/>
    <property type="evidence" value="ECO:0007669"/>
    <property type="project" value="TreeGrafter"/>
</dbReference>
<feature type="compositionally biased region" description="Low complexity" evidence="2">
    <location>
        <begin position="782"/>
        <end position="805"/>
    </location>
</feature>
<feature type="region of interest" description="Disordered" evidence="2">
    <location>
        <begin position="771"/>
        <end position="805"/>
    </location>
</feature>
<gene>
    <name evidence="3" type="ORF">KFE25_013930</name>
</gene>
<dbReference type="GO" id="GO:0015631">
    <property type="term" value="F:tubulin binding"/>
    <property type="evidence" value="ECO:0007669"/>
    <property type="project" value="InterPro"/>
</dbReference>
<dbReference type="Gene3D" id="1.10.238.10">
    <property type="entry name" value="EF-hand"/>
    <property type="match status" value="5"/>
</dbReference>
<dbReference type="PANTHER" id="PTHR12932:SF9">
    <property type="entry name" value="TUBULIN POLYMERIZATION-PROMOTING PROTEIN HOMOLOG"/>
    <property type="match status" value="1"/>
</dbReference>
<dbReference type="Pfam" id="PF05517">
    <property type="entry name" value="p25-alpha"/>
    <property type="match status" value="5"/>
</dbReference>
<dbReference type="GO" id="GO:0005874">
    <property type="term" value="C:microtubule"/>
    <property type="evidence" value="ECO:0007669"/>
    <property type="project" value="TreeGrafter"/>
</dbReference>
<dbReference type="OrthoDB" id="548799at2759"/>
<reference evidence="3" key="1">
    <citation type="submission" date="2021-05" db="EMBL/GenBank/DDBJ databases">
        <title>The genome of the haptophyte Pavlova lutheri (Diacronema luteri, Pavlovales) - a model for lipid biosynthesis in eukaryotic algae.</title>
        <authorList>
            <person name="Hulatt C.J."/>
            <person name="Posewitz M.C."/>
        </authorList>
    </citation>
    <scope>NUCLEOTIDE SEQUENCE</scope>
    <source>
        <strain evidence="3">NIVA-4/92</strain>
    </source>
</reference>
<evidence type="ECO:0000313" key="4">
    <source>
        <dbReference type="Proteomes" id="UP000751190"/>
    </source>
</evidence>
<protein>
    <submittedName>
        <fullName evidence="3">Uncharacterized protein</fullName>
    </submittedName>
</protein>
<evidence type="ECO:0000313" key="3">
    <source>
        <dbReference type="EMBL" id="KAG8461911.1"/>
    </source>
</evidence>
<dbReference type="SUPFAM" id="SSF47473">
    <property type="entry name" value="EF-hand"/>
    <property type="match status" value="5"/>
</dbReference>
<dbReference type="PANTHER" id="PTHR12932">
    <property type="entry name" value="P25 ALPHA-RELATED"/>
    <property type="match status" value="1"/>
</dbReference>
<organism evidence="3 4">
    <name type="scientific">Diacronema lutheri</name>
    <name type="common">Unicellular marine alga</name>
    <name type="synonym">Monochrysis lutheri</name>
    <dbReference type="NCBI Taxonomy" id="2081491"/>
    <lineage>
        <taxon>Eukaryota</taxon>
        <taxon>Haptista</taxon>
        <taxon>Haptophyta</taxon>
        <taxon>Pavlovophyceae</taxon>
        <taxon>Pavlovales</taxon>
        <taxon>Pavlovaceae</taxon>
        <taxon>Diacronema</taxon>
    </lineage>
</organism>
<dbReference type="Proteomes" id="UP000751190">
    <property type="component" value="Unassembled WGS sequence"/>
</dbReference>
<proteinExistence type="inferred from homology"/>
<keyword evidence="4" id="KW-1185">Reference proteome</keyword>
<dbReference type="GO" id="GO:0046785">
    <property type="term" value="P:microtubule polymerization"/>
    <property type="evidence" value="ECO:0007669"/>
    <property type="project" value="InterPro"/>
</dbReference>
<dbReference type="GO" id="GO:0001578">
    <property type="term" value="P:microtubule bundle formation"/>
    <property type="evidence" value="ECO:0007669"/>
    <property type="project" value="TreeGrafter"/>
</dbReference>
<dbReference type="InterPro" id="IPR008907">
    <property type="entry name" value="TPP/p25"/>
</dbReference>
<evidence type="ECO:0000256" key="2">
    <source>
        <dbReference type="SAM" id="MobiDB-lite"/>
    </source>
</evidence>
<name>A0A8J5XAL0_DIALT</name>
<dbReference type="AlphaFoldDB" id="A0A8J5XAL0"/>
<sequence>MSVEPTDDAAVRECFERFARFGETGHASLVNGMTSRNFVKLAKDCGLIDRTITLTVLDIAFTKAKINAVGQAFDAASKKVNYAQFLLALEICAKEKGCDVHELYAKVAAHAHDAPVVNATIAEPNKFYDDKSTYTAALRGSHKPLSRGDSIMNLPTPTRPADDSALAAVFERFARFGETAGVGVGGMSNRNLVKMFKDCELVDDKTITPTFLDLAFAKAARAPVGSSTAGAVANRLTYPQFLVVCELCAQERGVNVAELHGAMVQHKELGPVISATVAEPNKFHDDKSTYTALLRGTHSPLSKGDPLKSLPTPVIPNDHARVSAVFERYCRFGETASTVPAQLGMTNRNLVKLFKDCELEDKVWSSTFLDLAFARAKNAPHGKDASDAAAKRLNYEQFLVCLELCALEKQLASSRQLHERIAAHALAGPTVNATVAEPNKFHDDKSTYTANLRGSHKPLSRADSVAKLPTPTKPADGEELASVFDRYMRFGETGNASTVTGMTNRNFVKLFKDAGLEDRRLTVTFLDLAFTRARAAPAGKDAYDAQSKRMSYDAFLVALELCAQERGCSAHQLHSAILAGIAESGPRLSATVAEPNKFHDDKSTYTALLRGTHSPLSKEDSLKKLPIPQPPHDERVERVFEAYARFGETAPSAALGLTSRNFVKLFKDCELVDKKITTTFLDLAFAKAKNAPGGITTMGVEKSNKISWTQFQVAVELCALELAKPSDALYLAIAGHEADGPLVTATVAQPNKFHDDKSTYTAVANNVHVGGTGTDSRRESLAKSLATTASNASSKSQSRKGSASADAIAAASKAATAGR</sequence>
<dbReference type="InterPro" id="IPR011992">
    <property type="entry name" value="EF-hand-dom_pair"/>
</dbReference>
<feature type="region of interest" description="Disordered" evidence="2">
    <location>
        <begin position="442"/>
        <end position="476"/>
    </location>
</feature>
<dbReference type="EMBL" id="JAGTXO010000023">
    <property type="protein sequence ID" value="KAG8461911.1"/>
    <property type="molecule type" value="Genomic_DNA"/>
</dbReference>
<comment type="caution">
    <text evidence="3">The sequence shown here is derived from an EMBL/GenBank/DDBJ whole genome shotgun (WGS) entry which is preliminary data.</text>
</comment>
<evidence type="ECO:0000256" key="1">
    <source>
        <dbReference type="ARBA" id="ARBA00010994"/>
    </source>
</evidence>
<comment type="similarity">
    <text evidence="1">Belongs to the TPPP family.</text>
</comment>
<accession>A0A8J5XAL0</accession>